<gene>
    <name evidence="10" type="ORF">H9894_06415</name>
</gene>
<feature type="chain" id="PRO_5039051805" evidence="9">
    <location>
        <begin position="33"/>
        <end position="485"/>
    </location>
</feature>
<evidence type="ECO:0000256" key="1">
    <source>
        <dbReference type="ARBA" id="ARBA00004442"/>
    </source>
</evidence>
<evidence type="ECO:0000313" key="10">
    <source>
        <dbReference type="EMBL" id="HIW00808.1"/>
    </source>
</evidence>
<keyword evidence="5" id="KW-0812">Transmembrane</keyword>
<comment type="caution">
    <text evidence="10">The sequence shown here is derived from an EMBL/GenBank/DDBJ whole genome shotgun (WGS) entry which is preliminary data.</text>
</comment>
<keyword evidence="7" id="KW-0998">Cell outer membrane</keyword>
<proteinExistence type="inferred from homology"/>
<dbReference type="InterPro" id="IPR051906">
    <property type="entry name" value="TolC-like"/>
</dbReference>
<keyword evidence="9" id="KW-0732">Signal</keyword>
<keyword evidence="8" id="KW-0175">Coiled coil</keyword>
<comment type="similarity">
    <text evidence="2">Belongs to the outer membrane factor (OMF) (TC 1.B.17) family.</text>
</comment>
<dbReference type="GO" id="GO:0015562">
    <property type="term" value="F:efflux transmembrane transporter activity"/>
    <property type="evidence" value="ECO:0007669"/>
    <property type="project" value="InterPro"/>
</dbReference>
<dbReference type="InterPro" id="IPR003423">
    <property type="entry name" value="OMP_efflux"/>
</dbReference>
<dbReference type="AlphaFoldDB" id="A0A9D1PYE2"/>
<sequence length="485" mass="53571">MQTLKEYFSIYHRLCSAALAVLALLVPGQALAEDFADPDSFGPALSSKAAQPIAPSRFVQGKKAQVPPAPAGSFTMGRAVRHALDFNPSLGAVEAQSKASREGSKAALGELFPGFRTGYSYGYARQTRDPSMAASRQPSRGTYTWSVEVSQILFDGFNTLGTYQKQTLQAESDRAALRQSELEMTGSVQQAFISYLCTLENVRSQKESVARLQDQLAITAAFHEVGLRPRLDVLQAQVELGDAQRELISQENTRDTTRAELNTYLGYASTDTVSYEGALVTRPFDRTLDQCLEVAYKLRPDLYVGYKAVEMAIKDRLIARSGFYPQVEAYYNITSTGNTPDMRRSGSNSSRSTTWEVGATLSWEVFHWGTTYFSDQQAGWLVAKARSQARNLLLNAGFEVKESFLALREANKRIDVARQNVAHAREAYEAALAQYREQVGTNFDVLDASSNLLSAQVELTTARGDYLTALSRLYVALGEFHPDLL</sequence>
<dbReference type="PANTHER" id="PTHR30026:SF20">
    <property type="entry name" value="OUTER MEMBRANE PROTEIN TOLC"/>
    <property type="match status" value="1"/>
</dbReference>
<name>A0A9D1PYE2_9BACT</name>
<dbReference type="EMBL" id="DXHV01000062">
    <property type="protein sequence ID" value="HIW00808.1"/>
    <property type="molecule type" value="Genomic_DNA"/>
</dbReference>
<evidence type="ECO:0000256" key="2">
    <source>
        <dbReference type="ARBA" id="ARBA00007613"/>
    </source>
</evidence>
<dbReference type="Proteomes" id="UP000886752">
    <property type="component" value="Unassembled WGS sequence"/>
</dbReference>
<dbReference type="SUPFAM" id="SSF56954">
    <property type="entry name" value="Outer membrane efflux proteins (OEP)"/>
    <property type="match status" value="1"/>
</dbReference>
<evidence type="ECO:0000256" key="5">
    <source>
        <dbReference type="ARBA" id="ARBA00022692"/>
    </source>
</evidence>
<keyword evidence="6" id="KW-0472">Membrane</keyword>
<dbReference type="PANTHER" id="PTHR30026">
    <property type="entry name" value="OUTER MEMBRANE PROTEIN TOLC"/>
    <property type="match status" value="1"/>
</dbReference>
<dbReference type="GO" id="GO:1990281">
    <property type="term" value="C:efflux pump complex"/>
    <property type="evidence" value="ECO:0007669"/>
    <property type="project" value="TreeGrafter"/>
</dbReference>
<dbReference type="Pfam" id="PF02321">
    <property type="entry name" value="OEP"/>
    <property type="match status" value="2"/>
</dbReference>
<evidence type="ECO:0000256" key="6">
    <source>
        <dbReference type="ARBA" id="ARBA00023136"/>
    </source>
</evidence>
<evidence type="ECO:0000256" key="4">
    <source>
        <dbReference type="ARBA" id="ARBA00022452"/>
    </source>
</evidence>
<reference evidence="10" key="1">
    <citation type="journal article" date="2021" name="PeerJ">
        <title>Extensive microbial diversity within the chicken gut microbiome revealed by metagenomics and culture.</title>
        <authorList>
            <person name="Gilroy R."/>
            <person name="Ravi A."/>
            <person name="Getino M."/>
            <person name="Pursley I."/>
            <person name="Horton D.L."/>
            <person name="Alikhan N.F."/>
            <person name="Baker D."/>
            <person name="Gharbi K."/>
            <person name="Hall N."/>
            <person name="Watson M."/>
            <person name="Adriaenssens E.M."/>
            <person name="Foster-Nyarko E."/>
            <person name="Jarju S."/>
            <person name="Secka A."/>
            <person name="Antonio M."/>
            <person name="Oren A."/>
            <person name="Chaudhuri R.R."/>
            <person name="La Ragione R."/>
            <person name="Hildebrand F."/>
            <person name="Pallen M.J."/>
        </authorList>
    </citation>
    <scope>NUCLEOTIDE SEQUENCE</scope>
    <source>
        <strain evidence="10">ChiHecec2B26-446</strain>
    </source>
</reference>
<reference evidence="10" key="2">
    <citation type="submission" date="2021-04" db="EMBL/GenBank/DDBJ databases">
        <authorList>
            <person name="Gilroy R."/>
        </authorList>
    </citation>
    <scope>NUCLEOTIDE SEQUENCE</scope>
    <source>
        <strain evidence="10">ChiHecec2B26-446</strain>
    </source>
</reference>
<dbReference type="Gene3D" id="1.20.1600.10">
    <property type="entry name" value="Outer membrane efflux proteins (OEP)"/>
    <property type="match status" value="1"/>
</dbReference>
<organism evidence="10 11">
    <name type="scientific">Candidatus Desulfovibrio intestinipullorum</name>
    <dbReference type="NCBI Taxonomy" id="2838536"/>
    <lineage>
        <taxon>Bacteria</taxon>
        <taxon>Pseudomonadati</taxon>
        <taxon>Thermodesulfobacteriota</taxon>
        <taxon>Desulfovibrionia</taxon>
        <taxon>Desulfovibrionales</taxon>
        <taxon>Desulfovibrionaceae</taxon>
        <taxon>Desulfovibrio</taxon>
    </lineage>
</organism>
<dbReference type="GO" id="GO:0009279">
    <property type="term" value="C:cell outer membrane"/>
    <property type="evidence" value="ECO:0007669"/>
    <property type="project" value="UniProtKB-SubCell"/>
</dbReference>
<protein>
    <submittedName>
        <fullName evidence="10">TolC family protein</fullName>
    </submittedName>
</protein>
<feature type="signal peptide" evidence="9">
    <location>
        <begin position="1"/>
        <end position="32"/>
    </location>
</feature>
<evidence type="ECO:0000256" key="7">
    <source>
        <dbReference type="ARBA" id="ARBA00023237"/>
    </source>
</evidence>
<keyword evidence="3" id="KW-0813">Transport</keyword>
<evidence type="ECO:0000313" key="11">
    <source>
        <dbReference type="Proteomes" id="UP000886752"/>
    </source>
</evidence>
<evidence type="ECO:0000256" key="8">
    <source>
        <dbReference type="SAM" id="Coils"/>
    </source>
</evidence>
<accession>A0A9D1PYE2</accession>
<feature type="coiled-coil region" evidence="8">
    <location>
        <begin position="407"/>
        <end position="438"/>
    </location>
</feature>
<comment type="subcellular location">
    <subcellularLocation>
        <location evidence="1">Cell outer membrane</location>
    </subcellularLocation>
</comment>
<evidence type="ECO:0000256" key="9">
    <source>
        <dbReference type="SAM" id="SignalP"/>
    </source>
</evidence>
<keyword evidence="4" id="KW-1134">Transmembrane beta strand</keyword>
<evidence type="ECO:0000256" key="3">
    <source>
        <dbReference type="ARBA" id="ARBA00022448"/>
    </source>
</evidence>
<dbReference type="GO" id="GO:0015288">
    <property type="term" value="F:porin activity"/>
    <property type="evidence" value="ECO:0007669"/>
    <property type="project" value="TreeGrafter"/>
</dbReference>